<feature type="compositionally biased region" description="Low complexity" evidence="1">
    <location>
        <begin position="300"/>
        <end position="316"/>
    </location>
</feature>
<protein>
    <submittedName>
        <fullName evidence="2">Uncharacterized protein</fullName>
    </submittedName>
</protein>
<feature type="region of interest" description="Disordered" evidence="1">
    <location>
        <begin position="291"/>
        <end position="347"/>
    </location>
</feature>
<dbReference type="AlphaFoldDB" id="A0A4Y9XMD9"/>
<evidence type="ECO:0000313" key="2">
    <source>
        <dbReference type="EMBL" id="TFY51454.1"/>
    </source>
</evidence>
<gene>
    <name evidence="2" type="ORF">EVJ58_g10554</name>
</gene>
<reference evidence="2 3" key="1">
    <citation type="submission" date="2019-01" db="EMBL/GenBank/DDBJ databases">
        <title>Genome sequencing of the rare red list fungi Fomitopsis rosea.</title>
        <authorList>
            <person name="Buettner E."/>
            <person name="Kellner H."/>
        </authorList>
    </citation>
    <scope>NUCLEOTIDE SEQUENCE [LARGE SCALE GENOMIC DNA]</scope>
    <source>
        <strain evidence="2 3">DSM 105464</strain>
    </source>
</reference>
<accession>A0A4Y9XMD9</accession>
<proteinExistence type="predicted"/>
<sequence>MPTDPRVRAILDDFIPNREVFRPHLVGCTSCPAAPHIPVISYGVKDQSSVGKVFGVCTKLNGQKCTSHMKPAKAQLSDADMQEVHARIAALDPPAKLGGIVYFGARSLSQRGRRSAARKAKEPPTETTMVDAWVYIKDGDMPITIPLLCTVLSEHWLSVNFRQPISCDVLGFKLDDDGEIPFEHFDARLGRFVAYPPAHERRYFLRREVLVYRHQDVLHCPGVVRLADIRRPFLDPPPLPSLLDHLRSYSPDDVQSSQTLASSPPLSPAASEWSLPSDGLQIDYSSPGRVLTSGRTDFQASSSPAPSGPGPSSAASTSVGRKRKREPESNVSRKRLAGDAGKGKAREVVETDVEGLGDYAWEMLKDGILLRY</sequence>
<feature type="compositionally biased region" description="Low complexity" evidence="1">
    <location>
        <begin position="256"/>
        <end position="274"/>
    </location>
</feature>
<evidence type="ECO:0000313" key="3">
    <source>
        <dbReference type="Proteomes" id="UP000298390"/>
    </source>
</evidence>
<dbReference type="EMBL" id="SEKV01001183">
    <property type="protein sequence ID" value="TFY51454.1"/>
    <property type="molecule type" value="Genomic_DNA"/>
</dbReference>
<name>A0A4Y9XMD9_9APHY</name>
<dbReference type="Proteomes" id="UP000298390">
    <property type="component" value="Unassembled WGS sequence"/>
</dbReference>
<evidence type="ECO:0000256" key="1">
    <source>
        <dbReference type="SAM" id="MobiDB-lite"/>
    </source>
</evidence>
<organism evidence="2 3">
    <name type="scientific">Rhodofomes roseus</name>
    <dbReference type="NCBI Taxonomy" id="34475"/>
    <lineage>
        <taxon>Eukaryota</taxon>
        <taxon>Fungi</taxon>
        <taxon>Dikarya</taxon>
        <taxon>Basidiomycota</taxon>
        <taxon>Agaricomycotina</taxon>
        <taxon>Agaricomycetes</taxon>
        <taxon>Polyporales</taxon>
        <taxon>Rhodofomes</taxon>
    </lineage>
</organism>
<comment type="caution">
    <text evidence="2">The sequence shown here is derived from an EMBL/GenBank/DDBJ whole genome shotgun (WGS) entry which is preliminary data.</text>
</comment>
<feature type="region of interest" description="Disordered" evidence="1">
    <location>
        <begin position="244"/>
        <end position="274"/>
    </location>
</feature>